<evidence type="ECO:0000256" key="6">
    <source>
        <dbReference type="ARBA" id="ARBA00023136"/>
    </source>
</evidence>
<sequence>MKWRLASGYFAYFLCGWGDGVTGTVLPYFTAEFHLTAMTSSLLFAGSTCGFAFGTVLVESILKALGRIPLGAGRNNIVPPRVARLFSARNSAGGYSASQARSLTLAIACILHGVHFIMIGLKGGFGVTFLAYAVAAFARALLTGELLNPIRALGYSYAFWSFGGVMSPIICQSIVASGVPWFHFYFGSLVLSGLNTTFLISSFKPTRREFQKEREPLNGLRSPTETISSSNLPSPTNERDSLPLSNAQPVLPPPANMFRVALTMPYQWAFSIFAMIYCGSETATQGFMVTYLLATRNANPKTVGYVTSGFWGGITIGRLTWGYASPRLNFTQKKFVILGSMCVFFYTFLIWFVDSTVQNSVSASIFGVLYGPIFPACLSMANSLLPSEVHMVSMTLISTFASIGSSLFPFIAGVISSTKGAHTLTYLTVPLGITMICLWSLFPSRIPVRIHTN</sequence>
<keyword evidence="5 8" id="KW-1133">Transmembrane helix</keyword>
<dbReference type="Gene3D" id="1.20.1250.20">
    <property type="entry name" value="MFS general substrate transporter like domains"/>
    <property type="match status" value="1"/>
</dbReference>
<feature type="transmembrane region" description="Helical" evidence="8">
    <location>
        <begin position="365"/>
        <end position="385"/>
    </location>
</feature>
<feature type="transmembrane region" description="Helical" evidence="8">
    <location>
        <begin position="335"/>
        <end position="353"/>
    </location>
</feature>
<dbReference type="InterPro" id="IPR051788">
    <property type="entry name" value="MFS_Transporter"/>
</dbReference>
<dbReference type="OrthoDB" id="413079at2759"/>
<keyword evidence="6 8" id="KW-0472">Membrane</keyword>
<dbReference type="GO" id="GO:0022857">
    <property type="term" value="F:transmembrane transporter activity"/>
    <property type="evidence" value="ECO:0007669"/>
    <property type="project" value="InterPro"/>
</dbReference>
<evidence type="ECO:0000256" key="8">
    <source>
        <dbReference type="SAM" id="Phobius"/>
    </source>
</evidence>
<dbReference type="GO" id="GO:0016020">
    <property type="term" value="C:membrane"/>
    <property type="evidence" value="ECO:0007669"/>
    <property type="project" value="TreeGrafter"/>
</dbReference>
<dbReference type="GO" id="GO:0012505">
    <property type="term" value="C:endomembrane system"/>
    <property type="evidence" value="ECO:0007669"/>
    <property type="project" value="UniProtKB-SubCell"/>
</dbReference>
<feature type="transmembrane region" description="Helical" evidence="8">
    <location>
        <begin position="424"/>
        <end position="442"/>
    </location>
</feature>
<dbReference type="InterPro" id="IPR011701">
    <property type="entry name" value="MFS"/>
</dbReference>
<accession>A0A9P6CG05</accession>
<dbReference type="PANTHER" id="PTHR23514:SF3">
    <property type="entry name" value="BYPASS OF STOP CODON PROTEIN 6"/>
    <property type="match status" value="1"/>
</dbReference>
<protein>
    <submittedName>
        <fullName evidence="10">Major facilitator superfamily domain-containing protein</fullName>
    </submittedName>
</protein>
<dbReference type="PROSITE" id="PS50850">
    <property type="entry name" value="MFS"/>
    <property type="match status" value="1"/>
</dbReference>
<keyword evidence="11" id="KW-1185">Reference proteome</keyword>
<evidence type="ECO:0000256" key="4">
    <source>
        <dbReference type="ARBA" id="ARBA00022692"/>
    </source>
</evidence>
<keyword evidence="3" id="KW-0813">Transport</keyword>
<keyword evidence="4 8" id="KW-0812">Transmembrane</keyword>
<evidence type="ECO:0000256" key="5">
    <source>
        <dbReference type="ARBA" id="ARBA00022989"/>
    </source>
</evidence>
<dbReference type="AlphaFoldDB" id="A0A9P6CG05"/>
<feature type="domain" description="Major facilitator superfamily (MFS) profile" evidence="9">
    <location>
        <begin position="257"/>
        <end position="453"/>
    </location>
</feature>
<feature type="region of interest" description="Disordered" evidence="7">
    <location>
        <begin position="210"/>
        <end position="246"/>
    </location>
</feature>
<evidence type="ECO:0000313" key="10">
    <source>
        <dbReference type="EMBL" id="KAF9459473.1"/>
    </source>
</evidence>
<dbReference type="Proteomes" id="UP000807353">
    <property type="component" value="Unassembled WGS sequence"/>
</dbReference>
<evidence type="ECO:0000256" key="7">
    <source>
        <dbReference type="SAM" id="MobiDB-lite"/>
    </source>
</evidence>
<reference evidence="10" key="1">
    <citation type="submission" date="2020-11" db="EMBL/GenBank/DDBJ databases">
        <authorList>
            <consortium name="DOE Joint Genome Institute"/>
            <person name="Ahrendt S."/>
            <person name="Riley R."/>
            <person name="Andreopoulos W."/>
            <person name="Labutti K."/>
            <person name="Pangilinan J."/>
            <person name="Ruiz-Duenas F.J."/>
            <person name="Barrasa J.M."/>
            <person name="Sanchez-Garcia M."/>
            <person name="Camarero S."/>
            <person name="Miyauchi S."/>
            <person name="Serrano A."/>
            <person name="Linde D."/>
            <person name="Babiker R."/>
            <person name="Drula E."/>
            <person name="Ayuso-Fernandez I."/>
            <person name="Pacheco R."/>
            <person name="Padilla G."/>
            <person name="Ferreira P."/>
            <person name="Barriuso J."/>
            <person name="Kellner H."/>
            <person name="Castanera R."/>
            <person name="Alfaro M."/>
            <person name="Ramirez L."/>
            <person name="Pisabarro A.G."/>
            <person name="Kuo A."/>
            <person name="Tritt A."/>
            <person name="Lipzen A."/>
            <person name="He G."/>
            <person name="Yan M."/>
            <person name="Ng V."/>
            <person name="Cullen D."/>
            <person name="Martin F."/>
            <person name="Rosso M.-N."/>
            <person name="Henrissat B."/>
            <person name="Hibbett D."/>
            <person name="Martinez A.T."/>
            <person name="Grigoriev I.V."/>
        </authorList>
    </citation>
    <scope>NUCLEOTIDE SEQUENCE</scope>
    <source>
        <strain evidence="10">CBS 247.69</strain>
    </source>
</reference>
<feature type="transmembrane region" description="Helical" evidence="8">
    <location>
        <begin position="125"/>
        <end position="142"/>
    </location>
</feature>
<gene>
    <name evidence="10" type="ORF">BDZ94DRAFT_1171659</name>
</gene>
<feature type="compositionally biased region" description="Polar residues" evidence="7">
    <location>
        <begin position="221"/>
        <end position="236"/>
    </location>
</feature>
<dbReference type="EMBL" id="MU150316">
    <property type="protein sequence ID" value="KAF9459473.1"/>
    <property type="molecule type" value="Genomic_DNA"/>
</dbReference>
<dbReference type="InterPro" id="IPR036259">
    <property type="entry name" value="MFS_trans_sf"/>
</dbReference>
<evidence type="ECO:0000313" key="11">
    <source>
        <dbReference type="Proteomes" id="UP000807353"/>
    </source>
</evidence>
<evidence type="ECO:0000256" key="2">
    <source>
        <dbReference type="ARBA" id="ARBA00008335"/>
    </source>
</evidence>
<feature type="transmembrane region" description="Helical" evidence="8">
    <location>
        <begin position="181"/>
        <end position="203"/>
    </location>
</feature>
<comment type="similarity">
    <text evidence="2">Belongs to the major facilitator superfamily.</text>
</comment>
<dbReference type="SUPFAM" id="SSF103473">
    <property type="entry name" value="MFS general substrate transporter"/>
    <property type="match status" value="1"/>
</dbReference>
<feature type="transmembrane region" description="Helical" evidence="8">
    <location>
        <begin position="9"/>
        <end position="29"/>
    </location>
</feature>
<feature type="transmembrane region" description="Helical" evidence="8">
    <location>
        <begin position="305"/>
        <end position="323"/>
    </location>
</feature>
<comment type="caution">
    <text evidence="10">The sequence shown here is derived from an EMBL/GenBank/DDBJ whole genome shotgun (WGS) entry which is preliminary data.</text>
</comment>
<evidence type="ECO:0000256" key="1">
    <source>
        <dbReference type="ARBA" id="ARBA00004127"/>
    </source>
</evidence>
<proteinExistence type="inferred from homology"/>
<dbReference type="InterPro" id="IPR020846">
    <property type="entry name" value="MFS_dom"/>
</dbReference>
<feature type="transmembrane region" description="Helical" evidence="8">
    <location>
        <begin position="102"/>
        <end position="119"/>
    </location>
</feature>
<evidence type="ECO:0000256" key="3">
    <source>
        <dbReference type="ARBA" id="ARBA00022448"/>
    </source>
</evidence>
<feature type="transmembrane region" description="Helical" evidence="8">
    <location>
        <begin position="35"/>
        <end position="58"/>
    </location>
</feature>
<feature type="transmembrane region" description="Helical" evidence="8">
    <location>
        <begin position="268"/>
        <end position="293"/>
    </location>
</feature>
<organism evidence="10 11">
    <name type="scientific">Collybia nuda</name>
    <dbReference type="NCBI Taxonomy" id="64659"/>
    <lineage>
        <taxon>Eukaryota</taxon>
        <taxon>Fungi</taxon>
        <taxon>Dikarya</taxon>
        <taxon>Basidiomycota</taxon>
        <taxon>Agaricomycotina</taxon>
        <taxon>Agaricomycetes</taxon>
        <taxon>Agaricomycetidae</taxon>
        <taxon>Agaricales</taxon>
        <taxon>Tricholomatineae</taxon>
        <taxon>Clitocybaceae</taxon>
        <taxon>Collybia</taxon>
    </lineage>
</organism>
<comment type="subcellular location">
    <subcellularLocation>
        <location evidence="1">Endomembrane system</location>
        <topology evidence="1">Multi-pass membrane protein</topology>
    </subcellularLocation>
</comment>
<evidence type="ECO:0000259" key="9">
    <source>
        <dbReference type="PROSITE" id="PS50850"/>
    </source>
</evidence>
<name>A0A9P6CG05_9AGAR</name>
<dbReference type="Pfam" id="PF07690">
    <property type="entry name" value="MFS_1"/>
    <property type="match status" value="1"/>
</dbReference>
<dbReference type="PANTHER" id="PTHR23514">
    <property type="entry name" value="BYPASS OF STOP CODON PROTEIN 6"/>
    <property type="match status" value="1"/>
</dbReference>
<feature type="transmembrane region" description="Helical" evidence="8">
    <location>
        <begin position="392"/>
        <end position="412"/>
    </location>
</feature>
<feature type="transmembrane region" description="Helical" evidence="8">
    <location>
        <begin position="154"/>
        <end position="175"/>
    </location>
</feature>